<name>A0A0C2Z1M0_9AGAM</name>
<evidence type="ECO:0000313" key="1">
    <source>
        <dbReference type="EMBL" id="KIM55718.1"/>
    </source>
</evidence>
<dbReference type="AlphaFoldDB" id="A0A0C2Z1M0"/>
<dbReference type="EMBL" id="KN822128">
    <property type="protein sequence ID" value="KIM55718.1"/>
    <property type="molecule type" value="Genomic_DNA"/>
</dbReference>
<protein>
    <submittedName>
        <fullName evidence="1">Uncharacterized protein</fullName>
    </submittedName>
</protein>
<gene>
    <name evidence="1" type="ORF">SCLCIDRAFT_285201</name>
</gene>
<dbReference type="Proteomes" id="UP000053989">
    <property type="component" value="Unassembled WGS sequence"/>
</dbReference>
<sequence>MNPANLLIGFLRGTKTKICRNQRALNLKDRRIGAPSNVPVSRILFLYVRCCQAPRGPQPLKQTPFNCGRSPRSPANMQGQTNAHWFAACGLVPPATLQQVSLEMDGVYTQADYQICWGYERMRNIQATA</sequence>
<keyword evidence="2" id="KW-1185">Reference proteome</keyword>
<accession>A0A0C2Z1M0</accession>
<dbReference type="HOGENOM" id="CLU_1950081_0_0_1"/>
<evidence type="ECO:0000313" key="2">
    <source>
        <dbReference type="Proteomes" id="UP000053989"/>
    </source>
</evidence>
<proteinExistence type="predicted"/>
<dbReference type="InParanoid" id="A0A0C2Z1M0"/>
<reference evidence="1 2" key="1">
    <citation type="submission" date="2014-04" db="EMBL/GenBank/DDBJ databases">
        <authorList>
            <consortium name="DOE Joint Genome Institute"/>
            <person name="Kuo A."/>
            <person name="Kohler A."/>
            <person name="Nagy L.G."/>
            <person name="Floudas D."/>
            <person name="Copeland A."/>
            <person name="Barry K.W."/>
            <person name="Cichocki N."/>
            <person name="Veneault-Fourrey C."/>
            <person name="LaButti K."/>
            <person name="Lindquist E.A."/>
            <person name="Lipzen A."/>
            <person name="Lundell T."/>
            <person name="Morin E."/>
            <person name="Murat C."/>
            <person name="Sun H."/>
            <person name="Tunlid A."/>
            <person name="Henrissat B."/>
            <person name="Grigoriev I.V."/>
            <person name="Hibbett D.S."/>
            <person name="Martin F."/>
            <person name="Nordberg H.P."/>
            <person name="Cantor M.N."/>
            <person name="Hua S.X."/>
        </authorList>
    </citation>
    <scope>NUCLEOTIDE SEQUENCE [LARGE SCALE GENOMIC DNA]</scope>
    <source>
        <strain evidence="1 2">Foug A</strain>
    </source>
</reference>
<organism evidence="1 2">
    <name type="scientific">Scleroderma citrinum Foug A</name>
    <dbReference type="NCBI Taxonomy" id="1036808"/>
    <lineage>
        <taxon>Eukaryota</taxon>
        <taxon>Fungi</taxon>
        <taxon>Dikarya</taxon>
        <taxon>Basidiomycota</taxon>
        <taxon>Agaricomycotina</taxon>
        <taxon>Agaricomycetes</taxon>
        <taxon>Agaricomycetidae</taxon>
        <taxon>Boletales</taxon>
        <taxon>Sclerodermatineae</taxon>
        <taxon>Sclerodermataceae</taxon>
        <taxon>Scleroderma</taxon>
    </lineage>
</organism>
<reference evidence="2" key="2">
    <citation type="submission" date="2015-01" db="EMBL/GenBank/DDBJ databases">
        <title>Evolutionary Origins and Diversification of the Mycorrhizal Mutualists.</title>
        <authorList>
            <consortium name="DOE Joint Genome Institute"/>
            <consortium name="Mycorrhizal Genomics Consortium"/>
            <person name="Kohler A."/>
            <person name="Kuo A."/>
            <person name="Nagy L.G."/>
            <person name="Floudas D."/>
            <person name="Copeland A."/>
            <person name="Barry K.W."/>
            <person name="Cichocki N."/>
            <person name="Veneault-Fourrey C."/>
            <person name="LaButti K."/>
            <person name="Lindquist E.A."/>
            <person name="Lipzen A."/>
            <person name="Lundell T."/>
            <person name="Morin E."/>
            <person name="Murat C."/>
            <person name="Riley R."/>
            <person name="Ohm R."/>
            <person name="Sun H."/>
            <person name="Tunlid A."/>
            <person name="Henrissat B."/>
            <person name="Grigoriev I.V."/>
            <person name="Hibbett D.S."/>
            <person name="Martin F."/>
        </authorList>
    </citation>
    <scope>NUCLEOTIDE SEQUENCE [LARGE SCALE GENOMIC DNA]</scope>
    <source>
        <strain evidence="2">Foug A</strain>
    </source>
</reference>